<dbReference type="Pfam" id="PF13359">
    <property type="entry name" value="DDE_Tnp_4"/>
    <property type="match status" value="1"/>
</dbReference>
<gene>
    <name evidence="5" type="ORF">KUTeg_021584</name>
</gene>
<protein>
    <recommendedName>
        <fullName evidence="4">DDE Tnp4 domain-containing protein</fullName>
    </recommendedName>
</protein>
<accession>A0ABQ9E4J9</accession>
<dbReference type="PANTHER" id="PTHR23080:SF133">
    <property type="entry name" value="SI:CH211-262I1.5-RELATED"/>
    <property type="match status" value="1"/>
</dbReference>
<proteinExistence type="predicted"/>
<comment type="caution">
    <text evidence="5">The sequence shown here is derived from an EMBL/GenBank/DDBJ whole genome shotgun (WGS) entry which is preliminary data.</text>
</comment>
<evidence type="ECO:0000256" key="3">
    <source>
        <dbReference type="SAM" id="MobiDB-lite"/>
    </source>
</evidence>
<keyword evidence="6" id="KW-1185">Reference proteome</keyword>
<dbReference type="PANTHER" id="PTHR23080">
    <property type="entry name" value="THAP DOMAIN PROTEIN"/>
    <property type="match status" value="1"/>
</dbReference>
<reference evidence="5 6" key="1">
    <citation type="submission" date="2022-12" db="EMBL/GenBank/DDBJ databases">
        <title>Chromosome-level genome of Tegillarca granosa.</title>
        <authorList>
            <person name="Kim J."/>
        </authorList>
    </citation>
    <scope>NUCLEOTIDE SEQUENCE [LARGE SCALE GENOMIC DNA]</scope>
    <source>
        <strain evidence="5">Teg-2019</strain>
        <tissue evidence="5">Adductor muscle</tissue>
    </source>
</reference>
<organism evidence="5 6">
    <name type="scientific">Tegillarca granosa</name>
    <name type="common">Malaysian cockle</name>
    <name type="synonym">Anadara granosa</name>
    <dbReference type="NCBI Taxonomy" id="220873"/>
    <lineage>
        <taxon>Eukaryota</taxon>
        <taxon>Metazoa</taxon>
        <taxon>Spiralia</taxon>
        <taxon>Lophotrochozoa</taxon>
        <taxon>Mollusca</taxon>
        <taxon>Bivalvia</taxon>
        <taxon>Autobranchia</taxon>
        <taxon>Pteriomorphia</taxon>
        <taxon>Arcoida</taxon>
        <taxon>Arcoidea</taxon>
        <taxon>Arcidae</taxon>
        <taxon>Tegillarca</taxon>
    </lineage>
</organism>
<evidence type="ECO:0000313" key="6">
    <source>
        <dbReference type="Proteomes" id="UP001217089"/>
    </source>
</evidence>
<evidence type="ECO:0000256" key="1">
    <source>
        <dbReference type="ARBA" id="ARBA00001968"/>
    </source>
</evidence>
<dbReference type="EMBL" id="JARBDR010000919">
    <property type="protein sequence ID" value="KAJ8300065.1"/>
    <property type="molecule type" value="Genomic_DNA"/>
</dbReference>
<feature type="region of interest" description="Disordered" evidence="3">
    <location>
        <begin position="35"/>
        <end position="54"/>
    </location>
</feature>
<evidence type="ECO:0000313" key="5">
    <source>
        <dbReference type="EMBL" id="KAJ8300065.1"/>
    </source>
</evidence>
<dbReference type="InterPro" id="IPR027806">
    <property type="entry name" value="HARBI1_dom"/>
</dbReference>
<evidence type="ECO:0000259" key="4">
    <source>
        <dbReference type="Pfam" id="PF13359"/>
    </source>
</evidence>
<evidence type="ECO:0000256" key="2">
    <source>
        <dbReference type="ARBA" id="ARBA00022723"/>
    </source>
</evidence>
<dbReference type="Proteomes" id="UP001217089">
    <property type="component" value="Unassembled WGS sequence"/>
</dbReference>
<feature type="compositionally biased region" description="Polar residues" evidence="3">
    <location>
        <begin position="36"/>
        <end position="46"/>
    </location>
</feature>
<keyword evidence="2" id="KW-0479">Metal-binding</keyword>
<sequence length="238" mass="26520">MCGRPNDQLRVYIVDGNRHLFGELKDRYPYSMPAIPNSQVPGTQTPARKPPNKIALSEPPKKTCKNLVDVVSLDPCQCGHTEMPANFKRDFPNTTTAIFVNTKSDYKSSPTLKGLIAVDLPLTFALMLFSGSISDEEITNQSGLLDIKNMVEKRDVVMVDNGFNIKEEIETLGLELIIPPTASSGGQMPAADIAKTKTKLPHTECGLKRKRIRFKILAFRLDLSHFANIDQIWLFVAF</sequence>
<feature type="domain" description="DDE Tnp4" evidence="4">
    <location>
        <begin position="99"/>
        <end position="237"/>
    </location>
</feature>
<name>A0ABQ9E4J9_TEGGR</name>
<comment type="cofactor">
    <cofactor evidence="1">
        <name>a divalent metal cation</name>
        <dbReference type="ChEBI" id="CHEBI:60240"/>
    </cofactor>
</comment>